<reference evidence="1 2" key="1">
    <citation type="submission" date="2020-08" db="EMBL/GenBank/DDBJ databases">
        <title>Novel species isolated from subtropical streams in China.</title>
        <authorList>
            <person name="Lu H."/>
        </authorList>
    </citation>
    <scope>NUCLEOTIDE SEQUENCE [LARGE SCALE GENOMIC DNA]</scope>
    <source>
        <strain evidence="1 2">CCTCC AB 2015119</strain>
    </source>
</reference>
<comment type="caution">
    <text evidence="1">The sequence shown here is derived from an EMBL/GenBank/DDBJ whole genome shotgun (WGS) entry which is preliminary data.</text>
</comment>
<keyword evidence="2" id="KW-1185">Reference proteome</keyword>
<sequence>MNSIEEMAVTKEDDWDDGEYIVQRMEWVHAANKRPTFKDYSNARDANDNVLCESLENKNSYLAILYDEEGSCQYTEYQQYLRLITYWLRCVRDDTTYSDFCDAIKLEPHGDQVKKIAPLGSFIYEFHKDWGDVRGVQDDMEWIKTNHRLFMPAWIEVVEPGSIVPSGVMAVTVPDGVSKAEHLDRIFEVLLEQSKKIGSKPKYQIEKVRGENFADTAQRLHVSSYVYDQFDFLNDSVRDVTRKYRSEWELFQGMQGTDFKHVESVDELEDFVEANRRTIRRWKETYDLCKIKAISNTFPPKHTSTKK</sequence>
<dbReference type="RefSeq" id="WP_190476847.1">
    <property type="nucleotide sequence ID" value="NZ_JACOFT010000001.1"/>
</dbReference>
<evidence type="ECO:0000313" key="1">
    <source>
        <dbReference type="EMBL" id="MBC3810097.1"/>
    </source>
</evidence>
<organism evidence="1 2">
    <name type="scientific">Undibacterium aquatile</name>
    <dbReference type="NCBI Taxonomy" id="1537398"/>
    <lineage>
        <taxon>Bacteria</taxon>
        <taxon>Pseudomonadati</taxon>
        <taxon>Pseudomonadota</taxon>
        <taxon>Betaproteobacteria</taxon>
        <taxon>Burkholderiales</taxon>
        <taxon>Oxalobacteraceae</taxon>
        <taxon>Undibacterium</taxon>
    </lineage>
</organism>
<protein>
    <submittedName>
        <fullName evidence="1">Uncharacterized protein</fullName>
    </submittedName>
</protein>
<dbReference type="Proteomes" id="UP000637632">
    <property type="component" value="Unassembled WGS sequence"/>
</dbReference>
<accession>A0ABR6XAZ6</accession>
<gene>
    <name evidence="1" type="ORF">H8K26_01470</name>
</gene>
<name>A0ABR6XAZ6_9BURK</name>
<dbReference type="EMBL" id="JACOFT010000001">
    <property type="protein sequence ID" value="MBC3810097.1"/>
    <property type="molecule type" value="Genomic_DNA"/>
</dbReference>
<proteinExistence type="predicted"/>
<evidence type="ECO:0000313" key="2">
    <source>
        <dbReference type="Proteomes" id="UP000637632"/>
    </source>
</evidence>